<evidence type="ECO:0000313" key="3">
    <source>
        <dbReference type="Proteomes" id="UP000594961"/>
    </source>
</evidence>
<dbReference type="Proteomes" id="UP000594961">
    <property type="component" value="Chromosome"/>
</dbReference>
<gene>
    <name evidence="2" type="ORF">INS90_00835</name>
</gene>
<sequence>MAVWGVGFGQKQRLVVAAALACDKKILLFDEPTSGVDYRYMEAIAGLLSELPALGTWSSSRTTPSWLPPV</sequence>
<reference evidence="2 3" key="1">
    <citation type="submission" date="2020-10" db="EMBL/GenBank/DDBJ databases">
        <title>Trueperella pecoris sp. nov. isolated from bovine and porcine specimens.</title>
        <authorList>
            <person name="Schoenecker L."/>
            <person name="Schnydrig P."/>
            <person name="Brodard I."/>
            <person name="Thomann A."/>
            <person name="Hemphill A."/>
            <person name="Rodriguez-Campos S."/>
            <person name="Perreten V."/>
            <person name="Jores J."/>
            <person name="Kittl S."/>
        </authorList>
    </citation>
    <scope>NUCLEOTIDE SEQUENCE [LARGE SCALE GENOMIC DNA]</scope>
    <source>
        <strain evidence="2 3">19OD0592</strain>
    </source>
</reference>
<dbReference type="SUPFAM" id="SSF52540">
    <property type="entry name" value="P-loop containing nucleoside triphosphate hydrolases"/>
    <property type="match status" value="1"/>
</dbReference>
<dbReference type="InterPro" id="IPR027417">
    <property type="entry name" value="P-loop_NTPase"/>
</dbReference>
<dbReference type="AlphaFoldDB" id="A0A7M1R0N0"/>
<name>A0A7M1R0N0_9ACTO</name>
<feature type="domain" description="ATPase AAA-type core" evidence="1">
    <location>
        <begin position="3"/>
        <end position="52"/>
    </location>
</feature>
<keyword evidence="2" id="KW-0547">Nucleotide-binding</keyword>
<dbReference type="InterPro" id="IPR003959">
    <property type="entry name" value="ATPase_AAA_core"/>
</dbReference>
<protein>
    <submittedName>
        <fullName evidence="2">ATP-binding cassette domain-containing protein</fullName>
    </submittedName>
</protein>
<dbReference type="EMBL" id="CP063212">
    <property type="protein sequence ID" value="QOR47892.1"/>
    <property type="molecule type" value="Genomic_DNA"/>
</dbReference>
<dbReference type="GO" id="GO:0005524">
    <property type="term" value="F:ATP binding"/>
    <property type="evidence" value="ECO:0007669"/>
    <property type="project" value="UniProtKB-KW"/>
</dbReference>
<dbReference type="Gene3D" id="3.40.50.300">
    <property type="entry name" value="P-loop containing nucleotide triphosphate hydrolases"/>
    <property type="match status" value="1"/>
</dbReference>
<accession>A0A7M1R0N0</accession>
<organism evidence="2 3">
    <name type="scientific">Trueperella pecoris</name>
    <dbReference type="NCBI Taxonomy" id="2733571"/>
    <lineage>
        <taxon>Bacteria</taxon>
        <taxon>Bacillati</taxon>
        <taxon>Actinomycetota</taxon>
        <taxon>Actinomycetes</taxon>
        <taxon>Actinomycetales</taxon>
        <taxon>Actinomycetaceae</taxon>
        <taxon>Trueperella</taxon>
    </lineage>
</organism>
<evidence type="ECO:0000313" key="2">
    <source>
        <dbReference type="EMBL" id="QOR47892.1"/>
    </source>
</evidence>
<dbReference type="Pfam" id="PF13304">
    <property type="entry name" value="AAA_21"/>
    <property type="match status" value="1"/>
</dbReference>
<proteinExistence type="predicted"/>
<dbReference type="GO" id="GO:0016887">
    <property type="term" value="F:ATP hydrolysis activity"/>
    <property type="evidence" value="ECO:0007669"/>
    <property type="project" value="InterPro"/>
</dbReference>
<evidence type="ECO:0000259" key="1">
    <source>
        <dbReference type="Pfam" id="PF13304"/>
    </source>
</evidence>
<keyword evidence="2" id="KW-0067">ATP-binding</keyword>